<evidence type="ECO:0000313" key="2">
    <source>
        <dbReference type="EMBL" id="MDA5108570.1"/>
    </source>
</evidence>
<dbReference type="CDD" id="cd11523">
    <property type="entry name" value="NTP-PPase"/>
    <property type="match status" value="1"/>
</dbReference>
<dbReference type="RefSeq" id="WP_271140008.1">
    <property type="nucleotide sequence ID" value="NZ_JAPYYP010000009.1"/>
</dbReference>
<dbReference type="InterPro" id="IPR004518">
    <property type="entry name" value="MazG-like_dom"/>
</dbReference>
<gene>
    <name evidence="2" type="ORF">O3V59_09370</name>
</gene>
<dbReference type="AlphaFoldDB" id="A0A9X3TQD8"/>
<feature type="domain" description="NTP pyrophosphohydrolase MazG-like" evidence="1">
    <location>
        <begin position="30"/>
        <end position="102"/>
    </location>
</feature>
<name>A0A9X3TQD8_9BACL</name>
<dbReference type="InterPro" id="IPR011411">
    <property type="entry name" value="MazG-related_YvdC"/>
</dbReference>
<sequence length="112" mass="12899">MTIVEFQQWVSRFYGRRGWTGYGPFIRTGFLMEEVGELVHAVRAAEIGRDRPDESPKTPEELREELVEELGDVLGNLVLLADQYGLSLEEIMESHRNKLLNRFDSRSDRVGS</sequence>
<comment type="caution">
    <text evidence="2">The sequence shown here is derived from an EMBL/GenBank/DDBJ whole genome shotgun (WGS) entry which is preliminary data.</text>
</comment>
<dbReference type="PANTHER" id="PTHR42692">
    <property type="entry name" value="NUCLEOTIDE PYROPHOSPHOHYDROLASE"/>
    <property type="match status" value="1"/>
</dbReference>
<protein>
    <recommendedName>
        <fullName evidence="1">NTP pyrophosphohydrolase MazG-like domain-containing protein</fullName>
    </recommendedName>
</protein>
<reference evidence="2" key="1">
    <citation type="submission" date="2022-12" db="EMBL/GenBank/DDBJ databases">
        <title>Draft genome sequence of the thermophilic strain Brevibacillus thermoruber HT42, isolated from Los Humeros, Puebla, Mexico, with biotechnological potential.</title>
        <authorList>
            <person name="Lara Sanchez J."/>
            <person name="Solis Palacios R."/>
            <person name="Bustos Baena A.S."/>
            <person name="Ruz Baez A.E."/>
            <person name="Espinosa Luna G."/>
            <person name="Oliart Ros R.M."/>
        </authorList>
    </citation>
    <scope>NUCLEOTIDE SEQUENCE</scope>
    <source>
        <strain evidence="2">HT42</strain>
    </source>
</reference>
<organism evidence="2 3">
    <name type="scientific">Brevibacillus thermoruber</name>
    <dbReference type="NCBI Taxonomy" id="33942"/>
    <lineage>
        <taxon>Bacteria</taxon>
        <taxon>Bacillati</taxon>
        <taxon>Bacillota</taxon>
        <taxon>Bacilli</taxon>
        <taxon>Bacillales</taxon>
        <taxon>Paenibacillaceae</taxon>
        <taxon>Brevibacillus</taxon>
    </lineage>
</organism>
<dbReference type="InterPro" id="IPR047046">
    <property type="entry name" value="YpjD/YvdC"/>
</dbReference>
<proteinExistence type="predicted"/>
<dbReference type="Proteomes" id="UP001151071">
    <property type="component" value="Unassembled WGS sequence"/>
</dbReference>
<dbReference type="PIRSF" id="PIRSF036521">
    <property type="entry name" value="UCP036521_pph"/>
    <property type="match status" value="1"/>
</dbReference>
<dbReference type="PANTHER" id="PTHR42692:SF2">
    <property type="entry name" value="IG HYPOTHETICAL 16995"/>
    <property type="match status" value="1"/>
</dbReference>
<dbReference type="Pfam" id="PF03819">
    <property type="entry name" value="MazG"/>
    <property type="match status" value="1"/>
</dbReference>
<dbReference type="SUPFAM" id="SSF101386">
    <property type="entry name" value="all-alpha NTP pyrophosphatases"/>
    <property type="match status" value="1"/>
</dbReference>
<evidence type="ECO:0000259" key="1">
    <source>
        <dbReference type="Pfam" id="PF03819"/>
    </source>
</evidence>
<dbReference type="Gene3D" id="1.10.287.1080">
    <property type="entry name" value="MazG-like"/>
    <property type="match status" value="1"/>
</dbReference>
<accession>A0A9X3TQD8</accession>
<keyword evidence="3" id="KW-1185">Reference proteome</keyword>
<evidence type="ECO:0000313" key="3">
    <source>
        <dbReference type="Proteomes" id="UP001151071"/>
    </source>
</evidence>
<dbReference type="EMBL" id="JAPYYP010000009">
    <property type="protein sequence ID" value="MDA5108570.1"/>
    <property type="molecule type" value="Genomic_DNA"/>
</dbReference>